<evidence type="ECO:0000313" key="3">
    <source>
        <dbReference type="Proteomes" id="UP000012040"/>
    </source>
</evidence>
<gene>
    <name evidence="2" type="ORF">A11Q_427</name>
</gene>
<protein>
    <submittedName>
        <fullName evidence="2">Uncharacterized protein</fullName>
    </submittedName>
</protein>
<name>M4V5L6_9BACT</name>
<feature type="signal peptide" evidence="1">
    <location>
        <begin position="1"/>
        <end position="21"/>
    </location>
</feature>
<organism evidence="2 3">
    <name type="scientific">Pseudobdellovibrio exovorus JSS</name>
    <dbReference type="NCBI Taxonomy" id="1184267"/>
    <lineage>
        <taxon>Bacteria</taxon>
        <taxon>Pseudomonadati</taxon>
        <taxon>Bdellovibrionota</taxon>
        <taxon>Bdellovibrionia</taxon>
        <taxon>Bdellovibrionales</taxon>
        <taxon>Pseudobdellovibrionaceae</taxon>
        <taxon>Pseudobdellovibrio</taxon>
    </lineage>
</organism>
<dbReference type="EMBL" id="CP003537">
    <property type="protein sequence ID" value="AGH94647.1"/>
    <property type="molecule type" value="Genomic_DNA"/>
</dbReference>
<dbReference type="RefSeq" id="WP_015469137.1">
    <property type="nucleotide sequence ID" value="NC_020813.1"/>
</dbReference>
<evidence type="ECO:0000313" key="2">
    <source>
        <dbReference type="EMBL" id="AGH94647.1"/>
    </source>
</evidence>
<dbReference type="Proteomes" id="UP000012040">
    <property type="component" value="Chromosome"/>
</dbReference>
<accession>M4V5L6</accession>
<keyword evidence="3" id="KW-1185">Reference proteome</keyword>
<proteinExistence type="predicted"/>
<keyword evidence="1" id="KW-0732">Signal</keyword>
<dbReference type="AlphaFoldDB" id="M4V5L6"/>
<evidence type="ECO:0000256" key="1">
    <source>
        <dbReference type="SAM" id="SignalP"/>
    </source>
</evidence>
<reference evidence="2 3" key="1">
    <citation type="journal article" date="2013" name="ISME J.">
        <title>By their genes ye shall know them: genomic signatures of predatory bacteria.</title>
        <authorList>
            <person name="Pasternak Z."/>
            <person name="Pietrokovski S."/>
            <person name="Rotem O."/>
            <person name="Gophna U."/>
            <person name="Lurie-Weinberger M.N."/>
            <person name="Jurkevitch E."/>
        </authorList>
    </citation>
    <scope>NUCLEOTIDE SEQUENCE [LARGE SCALE GENOMIC DNA]</scope>
    <source>
        <strain evidence="2 3">JSS</strain>
    </source>
</reference>
<dbReference type="PATRIC" id="fig|1184267.3.peg.432"/>
<dbReference type="HOGENOM" id="CLU_2080141_0_0_7"/>
<feature type="chain" id="PRO_5004059978" evidence="1">
    <location>
        <begin position="22"/>
        <end position="117"/>
    </location>
</feature>
<dbReference type="STRING" id="1184267.A11Q_427"/>
<dbReference type="KEGG" id="bex:A11Q_427"/>
<sequence length="117" mass="12589">MKTILSAILTLGLGISASAQYFGIPMKDTDQIESSIQASIQQELSEAGLDGFQLQNFKVDWSPKSFKCLQADASEMNPEMQIGVCVVNVSAVQVEAKAAIARKANGYSVSILYVNVE</sequence>